<keyword evidence="1" id="KW-0597">Phosphoprotein</keyword>
<evidence type="ECO:0000256" key="2">
    <source>
        <dbReference type="ARBA" id="ARBA00022649"/>
    </source>
</evidence>
<dbReference type="EMBL" id="CP000806">
    <property type="protein sequence ID" value="ACB51256.1"/>
    <property type="molecule type" value="Genomic_DNA"/>
</dbReference>
<keyword evidence="4" id="KW-0547">Nucleotide-binding</keyword>
<evidence type="ECO:0000256" key="3">
    <source>
        <dbReference type="ARBA" id="ARBA00022722"/>
    </source>
</evidence>
<reference evidence="6 7" key="1">
    <citation type="journal article" date="2008" name="Proc. Natl. Acad. Sci. U.S.A.">
        <title>The genome of Cyanothece 51142, a unicellular diazotrophic cyanobacterium important in the marine nitrogen cycle.</title>
        <authorList>
            <person name="Welsh E.A."/>
            <person name="Liberton M."/>
            <person name="Stoeckel J."/>
            <person name="Loh T."/>
            <person name="Elvitigala T."/>
            <person name="Wang C."/>
            <person name="Wollam A."/>
            <person name="Fulton R.S."/>
            <person name="Clifton S.W."/>
            <person name="Jacobs J.M."/>
            <person name="Aurora R."/>
            <person name="Ghosh B.K."/>
            <person name="Sherman L.A."/>
            <person name="Smith R.D."/>
            <person name="Wilson R.K."/>
            <person name="Pakrasi H.B."/>
        </authorList>
    </citation>
    <scope>NUCLEOTIDE SEQUENCE [LARGE SCALE GENOMIC DNA]</scope>
    <source>
        <strain evidence="7">ATCC 51142 / BH68</strain>
    </source>
</reference>
<evidence type="ECO:0000313" key="6">
    <source>
        <dbReference type="EMBL" id="ACB51256.1"/>
    </source>
</evidence>
<proteinExistence type="predicted"/>
<dbReference type="PANTHER" id="PTHR34139">
    <property type="entry name" value="UPF0331 PROTEIN MJ0127"/>
    <property type="match status" value="1"/>
</dbReference>
<keyword evidence="3" id="KW-0540">Nuclease</keyword>
<dbReference type="eggNOG" id="COG2361">
    <property type="taxonomic scope" value="Bacteria"/>
</dbReference>
<organism evidence="6 7">
    <name type="scientific">Crocosphaera subtropica (strain ATCC 51142 / BH68)</name>
    <name type="common">Cyanothece sp. (strain ATCC 51142)</name>
    <dbReference type="NCBI Taxonomy" id="43989"/>
    <lineage>
        <taxon>Bacteria</taxon>
        <taxon>Bacillati</taxon>
        <taxon>Cyanobacteriota</taxon>
        <taxon>Cyanophyceae</taxon>
        <taxon>Oscillatoriophycideae</taxon>
        <taxon>Chroococcales</taxon>
        <taxon>Aphanothecaceae</taxon>
        <taxon>Crocosphaera</taxon>
        <taxon>Crocosphaera subtropica</taxon>
    </lineage>
</organism>
<keyword evidence="5" id="KW-0378">Hydrolase</keyword>
<evidence type="ECO:0000256" key="5">
    <source>
        <dbReference type="ARBA" id="ARBA00022801"/>
    </source>
</evidence>
<evidence type="ECO:0000256" key="1">
    <source>
        <dbReference type="ARBA" id="ARBA00022553"/>
    </source>
</evidence>
<accession>B1X0G7</accession>
<dbReference type="Proteomes" id="UP000001203">
    <property type="component" value="Chromosome circular"/>
</dbReference>
<protein>
    <recommendedName>
        <fullName evidence="8">DUF86 domain-containing protein</fullName>
    </recommendedName>
</protein>
<evidence type="ECO:0000256" key="4">
    <source>
        <dbReference type="ARBA" id="ARBA00022741"/>
    </source>
</evidence>
<dbReference type="GO" id="GO:0110001">
    <property type="term" value="C:toxin-antitoxin complex"/>
    <property type="evidence" value="ECO:0007669"/>
    <property type="project" value="InterPro"/>
</dbReference>
<sequence>MRDDKIRLQDILDAIEQIETYITYIKEGKETSYDSKLLQSGVLYQLIIIGEAAGDIDISFRNQYPNIPWKKIIGMRSILADQYFRIDLDVVWSTVSEHLPSLKKTVQ</sequence>
<dbReference type="PANTHER" id="PTHR34139:SF1">
    <property type="entry name" value="RNASE MJ1380-RELATED"/>
    <property type="match status" value="1"/>
</dbReference>
<dbReference type="KEGG" id="cyt:cce_1906"/>
<name>B1X0G7_CROS5</name>
<dbReference type="STRING" id="43989.cce_1906"/>
<gene>
    <name evidence="6" type="ordered locus">cce_1906</name>
</gene>
<dbReference type="OrthoDB" id="9810538at2"/>
<dbReference type="GO" id="GO:0004540">
    <property type="term" value="F:RNA nuclease activity"/>
    <property type="evidence" value="ECO:0007669"/>
    <property type="project" value="InterPro"/>
</dbReference>
<keyword evidence="2" id="KW-1277">Toxin-antitoxin system</keyword>
<dbReference type="GO" id="GO:0016787">
    <property type="term" value="F:hydrolase activity"/>
    <property type="evidence" value="ECO:0007669"/>
    <property type="project" value="UniProtKB-KW"/>
</dbReference>
<dbReference type="HOGENOM" id="CLU_142825_3_3_3"/>
<evidence type="ECO:0008006" key="8">
    <source>
        <dbReference type="Google" id="ProtNLM"/>
    </source>
</evidence>
<dbReference type="AlphaFoldDB" id="B1X0G7"/>
<dbReference type="RefSeq" id="WP_009545716.1">
    <property type="nucleotide sequence ID" value="NC_010546.1"/>
</dbReference>
<dbReference type="Pfam" id="PF01934">
    <property type="entry name" value="HepT-like"/>
    <property type="match status" value="1"/>
</dbReference>
<evidence type="ECO:0000313" key="7">
    <source>
        <dbReference type="Proteomes" id="UP000001203"/>
    </source>
</evidence>
<keyword evidence="7" id="KW-1185">Reference proteome</keyword>
<dbReference type="GO" id="GO:0000166">
    <property type="term" value="F:nucleotide binding"/>
    <property type="evidence" value="ECO:0007669"/>
    <property type="project" value="UniProtKB-KW"/>
</dbReference>
<dbReference type="InterPro" id="IPR008201">
    <property type="entry name" value="HepT-like"/>
</dbReference>
<dbReference type="InterPro" id="IPR051813">
    <property type="entry name" value="HepT_RNase_toxin"/>
</dbReference>